<protein>
    <submittedName>
        <fullName evidence="1">Uncharacterized protein</fullName>
    </submittedName>
</protein>
<reference evidence="1" key="2">
    <citation type="submission" date="2021-10" db="EMBL/GenBank/DDBJ databases">
        <authorList>
            <person name="Piombo E."/>
        </authorList>
    </citation>
    <scope>NUCLEOTIDE SEQUENCE</scope>
</reference>
<sequence>MATATQSVTLPYVQEKETGQSLEWADLASLDLSKFDQPGGKQELAKSLTRAIEEVGEHLISLALHSLCDKLPSSSDSVTNGCPLTHIGFFYVINHGLSPEVIDTQFAIGASTLSLSNEEKTPYRAALEKGDYNGWKPAGTRDLIPGVKDNFEIYNIPKFNGNHTERKHPAPVTEHLATIEKFSRHIHDHIVTKLLVIFALALELEDENWLVNRHRYEQESGDHLRYMKYYHRTPEENEKLSGVWLKGHSDMGSLTLLFRQPVAALQVLGKDGSWKWVRPQTDALTVNIADALQFLTNGFLKSSIHRVVAPPKDQAHIDRLGVLYMVRIEDDIDLLPIQESPVLQRLGLIGDKVLGADGKPVKAGEWVKQRVIRNLGANTGSGKGDNEEAEVEIIKGVKTTYYN</sequence>
<comment type="caution">
    <text evidence="1">The sequence shown here is derived from an EMBL/GenBank/DDBJ whole genome shotgun (WGS) entry which is preliminary data.</text>
</comment>
<organism evidence="1 2">
    <name type="scientific">Clonostachys rosea f. rosea IK726</name>
    <dbReference type="NCBI Taxonomy" id="1349383"/>
    <lineage>
        <taxon>Eukaryota</taxon>
        <taxon>Fungi</taxon>
        <taxon>Dikarya</taxon>
        <taxon>Ascomycota</taxon>
        <taxon>Pezizomycotina</taxon>
        <taxon>Sordariomycetes</taxon>
        <taxon>Hypocreomycetidae</taxon>
        <taxon>Hypocreales</taxon>
        <taxon>Bionectriaceae</taxon>
        <taxon>Clonostachys</taxon>
    </lineage>
</organism>
<name>A0ACA9ULG1_BIOOC</name>
<dbReference type="EMBL" id="CADEHS020000564">
    <property type="protein sequence ID" value="CAG9954267.1"/>
    <property type="molecule type" value="Genomic_DNA"/>
</dbReference>
<dbReference type="Proteomes" id="UP000836387">
    <property type="component" value="Unassembled WGS sequence"/>
</dbReference>
<gene>
    <name evidence="1" type="ORF">CRV2_00014861</name>
</gene>
<reference evidence="1" key="1">
    <citation type="submission" date="2020-04" db="EMBL/GenBank/DDBJ databases">
        <authorList>
            <person name="Broberg M."/>
        </authorList>
    </citation>
    <scope>NUCLEOTIDE SEQUENCE</scope>
</reference>
<evidence type="ECO:0000313" key="2">
    <source>
        <dbReference type="Proteomes" id="UP000836387"/>
    </source>
</evidence>
<evidence type="ECO:0000313" key="1">
    <source>
        <dbReference type="EMBL" id="CAG9954267.1"/>
    </source>
</evidence>
<keyword evidence="2" id="KW-1185">Reference proteome</keyword>
<accession>A0ACA9ULG1</accession>
<proteinExistence type="predicted"/>